<feature type="region of interest" description="Disordered" evidence="1">
    <location>
        <begin position="45"/>
        <end position="110"/>
    </location>
</feature>
<feature type="compositionally biased region" description="Polar residues" evidence="1">
    <location>
        <begin position="63"/>
        <end position="95"/>
    </location>
</feature>
<gene>
    <name evidence="2" type="ORF">EYF80_058360</name>
</gene>
<feature type="compositionally biased region" description="Low complexity" evidence="1">
    <location>
        <begin position="97"/>
        <end position="110"/>
    </location>
</feature>
<organism evidence="2 3">
    <name type="scientific">Liparis tanakae</name>
    <name type="common">Tanaka's snailfish</name>
    <dbReference type="NCBI Taxonomy" id="230148"/>
    <lineage>
        <taxon>Eukaryota</taxon>
        <taxon>Metazoa</taxon>
        <taxon>Chordata</taxon>
        <taxon>Craniata</taxon>
        <taxon>Vertebrata</taxon>
        <taxon>Euteleostomi</taxon>
        <taxon>Actinopterygii</taxon>
        <taxon>Neopterygii</taxon>
        <taxon>Teleostei</taxon>
        <taxon>Neoteleostei</taxon>
        <taxon>Acanthomorphata</taxon>
        <taxon>Eupercaria</taxon>
        <taxon>Perciformes</taxon>
        <taxon>Cottioidei</taxon>
        <taxon>Cottales</taxon>
        <taxon>Liparidae</taxon>
        <taxon>Liparis</taxon>
    </lineage>
</organism>
<name>A0A4Z2ES94_9TELE</name>
<protein>
    <submittedName>
        <fullName evidence="2">Uncharacterized protein</fullName>
    </submittedName>
</protein>
<evidence type="ECO:0000313" key="3">
    <source>
        <dbReference type="Proteomes" id="UP000314294"/>
    </source>
</evidence>
<accession>A0A4Z2ES94</accession>
<reference evidence="2 3" key="1">
    <citation type="submission" date="2019-03" db="EMBL/GenBank/DDBJ databases">
        <title>First draft genome of Liparis tanakae, snailfish: a comprehensive survey of snailfish specific genes.</title>
        <authorList>
            <person name="Kim W."/>
            <person name="Song I."/>
            <person name="Jeong J.-H."/>
            <person name="Kim D."/>
            <person name="Kim S."/>
            <person name="Ryu S."/>
            <person name="Song J.Y."/>
            <person name="Lee S.K."/>
        </authorList>
    </citation>
    <scope>NUCLEOTIDE SEQUENCE [LARGE SCALE GENOMIC DNA]</scope>
    <source>
        <tissue evidence="2">Muscle</tissue>
    </source>
</reference>
<dbReference type="AlphaFoldDB" id="A0A4Z2ES94"/>
<keyword evidence="3" id="KW-1185">Reference proteome</keyword>
<proteinExistence type="predicted"/>
<evidence type="ECO:0000313" key="2">
    <source>
        <dbReference type="EMBL" id="TNN31490.1"/>
    </source>
</evidence>
<feature type="region of interest" description="Disordered" evidence="1">
    <location>
        <begin position="1"/>
        <end position="30"/>
    </location>
</feature>
<sequence>MSCGGEQRTRLAPVLRGHEETSTVKHSPSRASFTVLLNRELQSRGISPGCSAEPIMGQHEDTSGGQESASSGVPNSSNKTRGVTTDLQTCPSETHLSTRSSAGSGSSPIR</sequence>
<dbReference type="EMBL" id="SRLO01003420">
    <property type="protein sequence ID" value="TNN31490.1"/>
    <property type="molecule type" value="Genomic_DNA"/>
</dbReference>
<comment type="caution">
    <text evidence="2">The sequence shown here is derived from an EMBL/GenBank/DDBJ whole genome shotgun (WGS) entry which is preliminary data.</text>
</comment>
<evidence type="ECO:0000256" key="1">
    <source>
        <dbReference type="SAM" id="MobiDB-lite"/>
    </source>
</evidence>
<dbReference type="Proteomes" id="UP000314294">
    <property type="component" value="Unassembled WGS sequence"/>
</dbReference>